<dbReference type="GO" id="GO:0003677">
    <property type="term" value="F:DNA binding"/>
    <property type="evidence" value="ECO:0007669"/>
    <property type="project" value="UniProtKB-KW"/>
</dbReference>
<dbReference type="InterPro" id="IPR021104">
    <property type="entry name" value="KfrA_DNA-bd_N"/>
</dbReference>
<feature type="region of interest" description="Disordered" evidence="1">
    <location>
        <begin position="237"/>
        <end position="263"/>
    </location>
</feature>
<evidence type="ECO:0000259" key="2">
    <source>
        <dbReference type="Pfam" id="PF11740"/>
    </source>
</evidence>
<sequence length="313" mass="34168">MLFVICYYVSEHTMANITPDRVFAAADALEASGNRVSVRSVRDHLGGGSPNQITPLLASWRARKPSVAAPEIQLDPRIVQLIAEQVRAAAGEAAVRADERANEAEDTLTLCQQENSELAEQLATTLRALDEARAKVEQQAGTISEIREEIERVRSEAEEEVEAADTRANREREVAETAQHALARAELRLESMPRLEGEVERLRTALDEALSGKQSAEQQAAVAAAKLDAAIQRVSAAEEREREARQQQAAAQEAAARANGDAHQAQITLQAVQARLESTSRELETARGSLSELKEELKELRAEKKPAKNGEQG</sequence>
<evidence type="ECO:0000313" key="3">
    <source>
        <dbReference type="EMBL" id="RRV06439.1"/>
    </source>
</evidence>
<feature type="region of interest" description="Disordered" evidence="1">
    <location>
        <begin position="276"/>
        <end position="313"/>
    </location>
</feature>
<evidence type="ECO:0000313" key="4">
    <source>
        <dbReference type="Proteomes" id="UP000276506"/>
    </source>
</evidence>
<evidence type="ECO:0000256" key="1">
    <source>
        <dbReference type="SAM" id="MobiDB-lite"/>
    </source>
</evidence>
<feature type="domain" description="KfrA N-terminal DNA-binding" evidence="2">
    <location>
        <begin position="18"/>
        <end position="125"/>
    </location>
</feature>
<gene>
    <name evidence="3" type="ORF">EGJ28_20155</name>
</gene>
<comment type="caution">
    <text evidence="3">The sequence shown here is derived from an EMBL/GenBank/DDBJ whole genome shotgun (WGS) entry which is preliminary data.</text>
</comment>
<organism evidence="3 4">
    <name type="scientific">Stutzerimonas xanthomarina</name>
    <dbReference type="NCBI Taxonomy" id="271420"/>
    <lineage>
        <taxon>Bacteria</taxon>
        <taxon>Pseudomonadati</taxon>
        <taxon>Pseudomonadota</taxon>
        <taxon>Gammaproteobacteria</taxon>
        <taxon>Pseudomonadales</taxon>
        <taxon>Pseudomonadaceae</taxon>
        <taxon>Stutzerimonas</taxon>
    </lineage>
</organism>
<feature type="compositionally biased region" description="Basic and acidic residues" evidence="1">
    <location>
        <begin position="292"/>
        <end position="313"/>
    </location>
</feature>
<accession>A0A3R8UXW2</accession>
<reference evidence="3 4" key="1">
    <citation type="submission" date="2018-10" db="EMBL/GenBank/DDBJ databases">
        <title>Transmission dynamics of multidrug resistant bacteria on intensive care unit surfaces.</title>
        <authorList>
            <person name="D'Souza A.W."/>
            <person name="Potter R.F."/>
            <person name="Wallace M."/>
            <person name="Shupe A."/>
            <person name="Patel S."/>
            <person name="Sun S."/>
            <person name="Gul D."/>
            <person name="Kwon J.H."/>
            <person name="Andleeb S."/>
            <person name="Burnham C.-A.D."/>
            <person name="Dantas G."/>
        </authorList>
    </citation>
    <scope>NUCLEOTIDE SEQUENCE [LARGE SCALE GENOMIC DNA]</scope>
    <source>
        <strain evidence="3 4">PX_177</strain>
    </source>
</reference>
<protein>
    <submittedName>
        <fullName evidence="3">DNA-binding protein</fullName>
    </submittedName>
</protein>
<dbReference type="Pfam" id="PF11740">
    <property type="entry name" value="KfrA_N"/>
    <property type="match status" value="1"/>
</dbReference>
<dbReference type="Proteomes" id="UP000276506">
    <property type="component" value="Unassembled WGS sequence"/>
</dbReference>
<name>A0A3R8UXW2_9GAMM</name>
<keyword evidence="3" id="KW-0238">DNA-binding</keyword>
<dbReference type="EMBL" id="RHQL01000016">
    <property type="protein sequence ID" value="RRV06439.1"/>
    <property type="molecule type" value="Genomic_DNA"/>
</dbReference>
<dbReference type="AlphaFoldDB" id="A0A3R8UXW2"/>
<proteinExistence type="predicted"/>
<feature type="compositionally biased region" description="Low complexity" evidence="1">
    <location>
        <begin position="246"/>
        <end position="258"/>
    </location>
</feature>